<evidence type="ECO:0000313" key="2">
    <source>
        <dbReference type="EMBL" id="QZE60200.1"/>
    </source>
</evidence>
<proteinExistence type="predicted"/>
<keyword evidence="3" id="KW-1185">Reference proteome</keyword>
<name>A0AAE7XQW1_9CAUD</name>
<sequence length="122" mass="13406">MIKKVTAFIAKDEMTVEQMAEKLNLSSYNAIHRGGYTVVCGTDSQGDRISLVCGPYVLQQSIWGVQKMLDAGFSETDALLALGLTRPAYTALKKKEREQKKAAEQAAKQQPRRGSVVSLDDL</sequence>
<dbReference type="Proteomes" id="UP000827806">
    <property type="component" value="Segment"/>
</dbReference>
<protein>
    <submittedName>
        <fullName evidence="2">Uncharacterized protein</fullName>
    </submittedName>
</protein>
<evidence type="ECO:0000313" key="3">
    <source>
        <dbReference type="Proteomes" id="UP000827806"/>
    </source>
</evidence>
<gene>
    <name evidence="2" type="ORF">pEaSNUABM35_00283</name>
</gene>
<dbReference type="EMBL" id="MZ443788">
    <property type="protein sequence ID" value="QZE60200.1"/>
    <property type="molecule type" value="Genomic_DNA"/>
</dbReference>
<feature type="region of interest" description="Disordered" evidence="1">
    <location>
        <begin position="95"/>
        <end position="122"/>
    </location>
</feature>
<evidence type="ECO:0000256" key="1">
    <source>
        <dbReference type="SAM" id="MobiDB-lite"/>
    </source>
</evidence>
<organism evidence="2 3">
    <name type="scientific">Erwinia phage pEa_SNUABM_35</name>
    <dbReference type="NCBI Taxonomy" id="2869557"/>
    <lineage>
        <taxon>Viruses</taxon>
        <taxon>Duplodnaviria</taxon>
        <taxon>Heunggongvirae</taxon>
        <taxon>Uroviricota</taxon>
        <taxon>Caudoviricetes</taxon>
        <taxon>Alexandravirus</taxon>
        <taxon>Alexandravirus SNUABM35</taxon>
    </lineage>
</organism>
<accession>A0AAE7XQW1</accession>
<reference evidence="2 3" key="1">
    <citation type="submission" date="2021-06" db="EMBL/GenBank/DDBJ databases">
        <title>Complete genome sequence of Erwinia phage pEa_SNUABM_35.</title>
        <authorList>
            <person name="Kim S.G."/>
            <person name="Park S.C."/>
        </authorList>
    </citation>
    <scope>NUCLEOTIDE SEQUENCE [LARGE SCALE GENOMIC DNA]</scope>
</reference>